<dbReference type="AlphaFoldDB" id="A0A1F6TXF4"/>
<sequence length="82" mass="8870">MAGTTLISVRVPDEVARRLGALAEATDRSKSYMAAQAIEEFIALHEWQVKAIRKGLAEAEAGKLAGHGEALKILKKWGRRGA</sequence>
<dbReference type="CDD" id="cd22233">
    <property type="entry name" value="RHH_CopAso-like"/>
    <property type="match status" value="1"/>
</dbReference>
<dbReference type="SUPFAM" id="SSF47598">
    <property type="entry name" value="Ribbon-helix-helix"/>
    <property type="match status" value="1"/>
</dbReference>
<dbReference type="PANTHER" id="PTHR40688">
    <property type="match status" value="1"/>
</dbReference>
<accession>A0A1F6TXF4</accession>
<comment type="caution">
    <text evidence="2">The sequence shown here is derived from an EMBL/GenBank/DDBJ whole genome shotgun (WGS) entry which is preliminary data.</text>
</comment>
<dbReference type="InterPro" id="IPR052991">
    <property type="entry name" value="Non-func_TypeII_TA_Antitoxin"/>
</dbReference>
<organism evidence="2 3">
    <name type="scientific">Candidatus Muproteobacteria bacterium RIFCSPHIGHO2_02_FULL_65_16</name>
    <dbReference type="NCBI Taxonomy" id="1817766"/>
    <lineage>
        <taxon>Bacteria</taxon>
        <taxon>Pseudomonadati</taxon>
        <taxon>Pseudomonadota</taxon>
        <taxon>Candidatus Muproteobacteria</taxon>
    </lineage>
</organism>
<dbReference type="InterPro" id="IPR010985">
    <property type="entry name" value="Ribbon_hlx_hlx"/>
</dbReference>
<dbReference type="Pfam" id="PF01402">
    <property type="entry name" value="RHH_1"/>
    <property type="match status" value="1"/>
</dbReference>
<dbReference type="InterPro" id="IPR002145">
    <property type="entry name" value="CopG"/>
</dbReference>
<dbReference type="Proteomes" id="UP000179362">
    <property type="component" value="Unassembled WGS sequence"/>
</dbReference>
<proteinExistence type="predicted"/>
<evidence type="ECO:0000313" key="3">
    <source>
        <dbReference type="Proteomes" id="UP000179362"/>
    </source>
</evidence>
<protein>
    <recommendedName>
        <fullName evidence="1">Ribbon-helix-helix protein CopG domain-containing protein</fullName>
    </recommendedName>
</protein>
<evidence type="ECO:0000313" key="2">
    <source>
        <dbReference type="EMBL" id="OGI49803.1"/>
    </source>
</evidence>
<name>A0A1F6TXF4_9PROT</name>
<gene>
    <name evidence="2" type="ORF">A3B81_05960</name>
</gene>
<dbReference type="EMBL" id="MFTA01000102">
    <property type="protein sequence ID" value="OGI49803.1"/>
    <property type="molecule type" value="Genomic_DNA"/>
</dbReference>
<dbReference type="PANTHER" id="PTHR40688:SF2">
    <property type="entry name" value="RIBBON-HELIX-HELIX PROTEIN COPG DOMAIN-CONTAINING PROTEIN"/>
    <property type="match status" value="1"/>
</dbReference>
<dbReference type="GO" id="GO:0006355">
    <property type="term" value="P:regulation of DNA-templated transcription"/>
    <property type="evidence" value="ECO:0007669"/>
    <property type="project" value="InterPro"/>
</dbReference>
<evidence type="ECO:0000259" key="1">
    <source>
        <dbReference type="Pfam" id="PF01402"/>
    </source>
</evidence>
<feature type="domain" description="Ribbon-helix-helix protein CopG" evidence="1">
    <location>
        <begin position="6"/>
        <end position="43"/>
    </location>
</feature>
<reference evidence="2 3" key="1">
    <citation type="journal article" date="2016" name="Nat. Commun.">
        <title>Thousands of microbial genomes shed light on interconnected biogeochemical processes in an aquifer system.</title>
        <authorList>
            <person name="Anantharaman K."/>
            <person name="Brown C.T."/>
            <person name="Hug L.A."/>
            <person name="Sharon I."/>
            <person name="Castelle C.J."/>
            <person name="Probst A.J."/>
            <person name="Thomas B.C."/>
            <person name="Singh A."/>
            <person name="Wilkins M.J."/>
            <person name="Karaoz U."/>
            <person name="Brodie E.L."/>
            <person name="Williams K.H."/>
            <person name="Hubbard S.S."/>
            <person name="Banfield J.F."/>
        </authorList>
    </citation>
    <scope>NUCLEOTIDE SEQUENCE [LARGE SCALE GENOMIC DNA]</scope>
</reference>